<accession>A0A2T0BCI7</accession>
<keyword evidence="2" id="KW-1185">Reference proteome</keyword>
<evidence type="ECO:0000313" key="1">
    <source>
        <dbReference type="EMBL" id="PRR81609.1"/>
    </source>
</evidence>
<dbReference type="EMBL" id="PVXQ01000026">
    <property type="protein sequence ID" value="PRR81609.1"/>
    <property type="molecule type" value="Genomic_DNA"/>
</dbReference>
<reference evidence="1 2" key="1">
    <citation type="submission" date="2018-03" db="EMBL/GenBank/DDBJ databases">
        <title>Genome sequence of Clostridium vincentii DSM 10228.</title>
        <authorList>
            <person name="Poehlein A."/>
            <person name="Daniel R."/>
        </authorList>
    </citation>
    <scope>NUCLEOTIDE SEQUENCE [LARGE SCALE GENOMIC DNA]</scope>
    <source>
        <strain evidence="1 2">DSM 10228</strain>
    </source>
</reference>
<gene>
    <name evidence="1" type="ORF">CLVI_23340</name>
</gene>
<comment type="caution">
    <text evidence="1">The sequence shown here is derived from an EMBL/GenBank/DDBJ whole genome shotgun (WGS) entry which is preliminary data.</text>
</comment>
<sequence length="42" mass="5347">MSREQIRWKELRRSFGIELNKIYLKIDKQFVYNYDIILISYY</sequence>
<organism evidence="1 2">
    <name type="scientific">Clostridium vincentii</name>
    <dbReference type="NCBI Taxonomy" id="52704"/>
    <lineage>
        <taxon>Bacteria</taxon>
        <taxon>Bacillati</taxon>
        <taxon>Bacillota</taxon>
        <taxon>Clostridia</taxon>
        <taxon>Eubacteriales</taxon>
        <taxon>Clostridiaceae</taxon>
        <taxon>Clostridium</taxon>
    </lineage>
</organism>
<protein>
    <submittedName>
        <fullName evidence="1">Uncharacterized protein</fullName>
    </submittedName>
</protein>
<name>A0A2T0BCI7_9CLOT</name>
<dbReference type="Proteomes" id="UP000239471">
    <property type="component" value="Unassembled WGS sequence"/>
</dbReference>
<evidence type="ECO:0000313" key="2">
    <source>
        <dbReference type="Proteomes" id="UP000239471"/>
    </source>
</evidence>
<dbReference type="AlphaFoldDB" id="A0A2T0BCI7"/>
<proteinExistence type="predicted"/>